<protein>
    <submittedName>
        <fullName evidence="3">Primosomal protein DnaI</fullName>
    </submittedName>
</protein>
<evidence type="ECO:0000259" key="1">
    <source>
        <dbReference type="Pfam" id="PF00308"/>
    </source>
</evidence>
<name>A0A0R1LQ49_9LACO</name>
<dbReference type="PANTHER" id="PTHR30050">
    <property type="entry name" value="CHROMOSOMAL REPLICATION INITIATOR PROTEIN DNAA"/>
    <property type="match status" value="1"/>
</dbReference>
<dbReference type="GO" id="GO:0006260">
    <property type="term" value="P:DNA replication"/>
    <property type="evidence" value="ECO:0007669"/>
    <property type="project" value="TreeGrafter"/>
</dbReference>
<dbReference type="InterPro" id="IPR009928">
    <property type="entry name" value="DnaI_N"/>
</dbReference>
<dbReference type="NCBIfam" id="NF006505">
    <property type="entry name" value="PRK08939.1"/>
    <property type="match status" value="1"/>
</dbReference>
<gene>
    <name evidence="3" type="ORF">FD04_GL000890</name>
</gene>
<organism evidence="3 4">
    <name type="scientific">Secundilactobacillus odoratitofui DSM 19909 = JCM 15043</name>
    <dbReference type="NCBI Taxonomy" id="1423776"/>
    <lineage>
        <taxon>Bacteria</taxon>
        <taxon>Bacillati</taxon>
        <taxon>Bacillota</taxon>
        <taxon>Bacilli</taxon>
        <taxon>Lactobacillales</taxon>
        <taxon>Lactobacillaceae</taxon>
        <taxon>Secundilactobacillus</taxon>
    </lineage>
</organism>
<dbReference type="Proteomes" id="UP000051160">
    <property type="component" value="Unassembled WGS sequence"/>
</dbReference>
<dbReference type="InterPro" id="IPR027417">
    <property type="entry name" value="P-loop_NTPase"/>
</dbReference>
<reference evidence="3 4" key="1">
    <citation type="journal article" date="2015" name="Genome Announc.">
        <title>Expanding the biotechnology potential of lactobacilli through comparative genomics of 213 strains and associated genera.</title>
        <authorList>
            <person name="Sun Z."/>
            <person name="Harris H.M."/>
            <person name="McCann A."/>
            <person name="Guo C."/>
            <person name="Argimon S."/>
            <person name="Zhang W."/>
            <person name="Yang X."/>
            <person name="Jeffery I.B."/>
            <person name="Cooney J.C."/>
            <person name="Kagawa T.F."/>
            <person name="Liu W."/>
            <person name="Song Y."/>
            <person name="Salvetti E."/>
            <person name="Wrobel A."/>
            <person name="Rasinkangas P."/>
            <person name="Parkhill J."/>
            <person name="Rea M.C."/>
            <person name="O'Sullivan O."/>
            <person name="Ritari J."/>
            <person name="Douillard F.P."/>
            <person name="Paul Ross R."/>
            <person name="Yang R."/>
            <person name="Briner A.E."/>
            <person name="Felis G.E."/>
            <person name="de Vos W.M."/>
            <person name="Barrangou R."/>
            <person name="Klaenhammer T.R."/>
            <person name="Caufield P.W."/>
            <person name="Cui Y."/>
            <person name="Zhang H."/>
            <person name="O'Toole P.W."/>
        </authorList>
    </citation>
    <scope>NUCLEOTIDE SEQUENCE [LARGE SCALE GENOMIC DNA]</scope>
    <source>
        <strain evidence="3 4">DSM 19909</strain>
    </source>
</reference>
<dbReference type="Pfam" id="PF07319">
    <property type="entry name" value="DnaI_N"/>
    <property type="match status" value="1"/>
</dbReference>
<dbReference type="SUPFAM" id="SSF52540">
    <property type="entry name" value="P-loop containing nucleoside triphosphate hydrolases"/>
    <property type="match status" value="1"/>
</dbReference>
<evidence type="ECO:0000259" key="2">
    <source>
        <dbReference type="Pfam" id="PF07319"/>
    </source>
</evidence>
<feature type="domain" description="Chromosomal replication initiator protein DnaA ATPAse" evidence="1">
    <location>
        <begin position="128"/>
        <end position="272"/>
    </location>
</feature>
<dbReference type="AlphaFoldDB" id="A0A0R1LQ49"/>
<dbReference type="PATRIC" id="fig|1423776.4.peg.897"/>
<feature type="domain" description="Primosomal DnaI N-terminal" evidence="2">
    <location>
        <begin position="6"/>
        <end position="98"/>
    </location>
</feature>
<dbReference type="CDD" id="cd00009">
    <property type="entry name" value="AAA"/>
    <property type="match status" value="1"/>
</dbReference>
<dbReference type="InterPro" id="IPR013317">
    <property type="entry name" value="DnaA_dom"/>
</dbReference>
<sequence length="313" mass="35939">MEVNRMDNISESMKRYMDQHQLNANYQKLMAAVYRDPAVSAFLSEHEEQLNAEQIDRSSANLYEFVNVRHQLAEGKRTFAPGYEPKLVLNDHLIEVTYEPTAQQQAKLKQQAVKRRVSAIMMPKLIRNASFEQFILDKDRLEASKLATEFIKGYSQDRNHFHQGLYLYGSMGVGKTYLLGAIANQLADMNVKSTLVHFPSFAVDMKNAIGKNQVAEKLDVVKKAPILMIDDIGADAMSAWVRDEILGVILEYRMQNELATFFSSNFSMKQLETEHLAETQRGDVEPLKAKRLMERIRFLSKEVEMIGENRRPK</sequence>
<comment type="caution">
    <text evidence="3">The sequence shown here is derived from an EMBL/GenBank/DDBJ whole genome shotgun (WGS) entry which is preliminary data.</text>
</comment>
<dbReference type="EMBL" id="AZEE01000028">
    <property type="protein sequence ID" value="KRK97917.1"/>
    <property type="molecule type" value="Genomic_DNA"/>
</dbReference>
<dbReference type="Gene3D" id="3.40.50.300">
    <property type="entry name" value="P-loop containing nucleotide triphosphate hydrolases"/>
    <property type="match status" value="1"/>
</dbReference>
<evidence type="ECO:0000313" key="3">
    <source>
        <dbReference type="EMBL" id="KRK97917.1"/>
    </source>
</evidence>
<dbReference type="STRING" id="1423776.FD04_GL000890"/>
<accession>A0A0R1LQ49</accession>
<proteinExistence type="predicted"/>
<dbReference type="PANTHER" id="PTHR30050:SF8">
    <property type="entry name" value="PRIMOSOMAL PROTEIN DNAI"/>
    <property type="match status" value="1"/>
</dbReference>
<dbReference type="Pfam" id="PF00308">
    <property type="entry name" value="Bac_DnaA"/>
    <property type="match status" value="1"/>
</dbReference>
<keyword evidence="4" id="KW-1185">Reference proteome</keyword>
<evidence type="ECO:0000313" key="4">
    <source>
        <dbReference type="Proteomes" id="UP000051160"/>
    </source>
</evidence>